<evidence type="ECO:0000313" key="8">
    <source>
        <dbReference type="EMBL" id="MBS2212262.1"/>
    </source>
</evidence>
<name>A0ABS5KBL0_9BACT</name>
<evidence type="ECO:0008006" key="10">
    <source>
        <dbReference type="Google" id="ProtNLM"/>
    </source>
</evidence>
<dbReference type="InterPro" id="IPR002810">
    <property type="entry name" value="NfeD-like_C"/>
</dbReference>
<dbReference type="RefSeq" id="WP_212228807.1">
    <property type="nucleotide sequence ID" value="NZ_JAGUCN010000014.1"/>
</dbReference>
<keyword evidence="9" id="KW-1185">Reference proteome</keyword>
<feature type="domain" description="NfeD-like C-terminal" evidence="6">
    <location>
        <begin position="102"/>
        <end position="153"/>
    </location>
</feature>
<dbReference type="Pfam" id="PF24961">
    <property type="entry name" value="NfeD_membrane"/>
    <property type="match status" value="1"/>
</dbReference>
<evidence type="ECO:0000313" key="9">
    <source>
        <dbReference type="Proteomes" id="UP000721861"/>
    </source>
</evidence>
<evidence type="ECO:0000256" key="1">
    <source>
        <dbReference type="ARBA" id="ARBA00004141"/>
    </source>
</evidence>
<dbReference type="InterPro" id="IPR056739">
    <property type="entry name" value="NfeD_membrane"/>
</dbReference>
<evidence type="ECO:0000256" key="5">
    <source>
        <dbReference type="SAM" id="Phobius"/>
    </source>
</evidence>
<evidence type="ECO:0000256" key="4">
    <source>
        <dbReference type="ARBA" id="ARBA00023136"/>
    </source>
</evidence>
<feature type="transmembrane region" description="Helical" evidence="5">
    <location>
        <begin position="29"/>
        <end position="46"/>
    </location>
</feature>
<dbReference type="Gene3D" id="2.40.50.140">
    <property type="entry name" value="Nucleic acid-binding proteins"/>
    <property type="match status" value="1"/>
</dbReference>
<dbReference type="PANTHER" id="PTHR33507:SF3">
    <property type="entry name" value="INNER MEMBRANE PROTEIN YBBJ"/>
    <property type="match status" value="1"/>
</dbReference>
<sequence length="156" mass="16965">MSALVIILIILLGLFLLILEFFVFPGVTFAGIGGFIFTAGGIFLAYQGYGNTYGNIALVSTLFAGIIILVLSFRSKTWNRLMLHSQVDGKVETVGEDTIHAGDEGVTITRLNPIGKVMINGEVLEGRCPGHFIDENSPVTVKEVFKTYIIVKPKNT</sequence>
<keyword evidence="3 5" id="KW-1133">Transmembrane helix</keyword>
<protein>
    <recommendedName>
        <fullName evidence="10">NfeD-like C-terminal domain-containing protein</fullName>
    </recommendedName>
</protein>
<gene>
    <name evidence="8" type="ORF">KEM09_12675</name>
</gene>
<reference evidence="8 9" key="1">
    <citation type="journal article" date="2014" name="Int. J. Syst. Evol. Microbiol.">
        <title>Carboxylicivirga gen. nov. in the family Marinilabiliaceae with two novel species, Carboxylicivirga mesophila sp. nov. and Carboxylicivirga taeanensis sp. nov., and reclassification of Cytophaga fermentans as Saccharicrinis fermentans gen. nov., comb. nov.</title>
        <authorList>
            <person name="Yang S.H."/>
            <person name="Seo H.S."/>
            <person name="Woo J.H."/>
            <person name="Oh H.M."/>
            <person name="Jang H."/>
            <person name="Lee J.H."/>
            <person name="Kim S.J."/>
            <person name="Kwon K.K."/>
        </authorList>
    </citation>
    <scope>NUCLEOTIDE SEQUENCE [LARGE SCALE GENOMIC DNA]</scope>
    <source>
        <strain evidence="8 9">JCM 18290</strain>
    </source>
</reference>
<comment type="subcellular location">
    <subcellularLocation>
        <location evidence="1">Membrane</location>
        <topology evidence="1">Multi-pass membrane protein</topology>
    </subcellularLocation>
</comment>
<dbReference type="PANTHER" id="PTHR33507">
    <property type="entry name" value="INNER MEMBRANE PROTEIN YBBJ"/>
    <property type="match status" value="1"/>
</dbReference>
<dbReference type="Pfam" id="PF01957">
    <property type="entry name" value="NfeD"/>
    <property type="match status" value="1"/>
</dbReference>
<keyword evidence="4 5" id="KW-0472">Membrane</keyword>
<evidence type="ECO:0000256" key="3">
    <source>
        <dbReference type="ARBA" id="ARBA00022989"/>
    </source>
</evidence>
<feature type="domain" description="NfeD integral membrane" evidence="7">
    <location>
        <begin position="4"/>
        <end position="73"/>
    </location>
</feature>
<accession>A0ABS5KBL0</accession>
<comment type="caution">
    <text evidence="8">The sequence shown here is derived from an EMBL/GenBank/DDBJ whole genome shotgun (WGS) entry which is preliminary data.</text>
</comment>
<keyword evidence="2 5" id="KW-0812">Transmembrane</keyword>
<dbReference type="EMBL" id="JAGUCN010000014">
    <property type="protein sequence ID" value="MBS2212262.1"/>
    <property type="molecule type" value="Genomic_DNA"/>
</dbReference>
<organism evidence="8 9">
    <name type="scientific">Carboxylicivirga mesophila</name>
    <dbReference type="NCBI Taxonomy" id="1166478"/>
    <lineage>
        <taxon>Bacteria</taxon>
        <taxon>Pseudomonadati</taxon>
        <taxon>Bacteroidota</taxon>
        <taxon>Bacteroidia</taxon>
        <taxon>Marinilabiliales</taxon>
        <taxon>Marinilabiliaceae</taxon>
        <taxon>Carboxylicivirga</taxon>
    </lineage>
</organism>
<feature type="transmembrane region" description="Helical" evidence="5">
    <location>
        <begin position="6"/>
        <end position="24"/>
    </location>
</feature>
<dbReference type="InterPro" id="IPR012340">
    <property type="entry name" value="NA-bd_OB-fold"/>
</dbReference>
<evidence type="ECO:0000259" key="7">
    <source>
        <dbReference type="Pfam" id="PF24961"/>
    </source>
</evidence>
<evidence type="ECO:0000259" key="6">
    <source>
        <dbReference type="Pfam" id="PF01957"/>
    </source>
</evidence>
<feature type="transmembrane region" description="Helical" evidence="5">
    <location>
        <begin position="52"/>
        <end position="73"/>
    </location>
</feature>
<proteinExistence type="predicted"/>
<dbReference type="Proteomes" id="UP000721861">
    <property type="component" value="Unassembled WGS sequence"/>
</dbReference>
<evidence type="ECO:0000256" key="2">
    <source>
        <dbReference type="ARBA" id="ARBA00022692"/>
    </source>
</evidence>
<dbReference type="InterPro" id="IPR052165">
    <property type="entry name" value="Membrane_assoc_protease"/>
</dbReference>